<name>A0A7X6FQ71_9HYPH</name>
<sequence>MNMVISQGKPSIDAISHSDFDNEQWERVFAWKRVPTPGYVEETSWLEFVLRRKNAETGEWDYKKPYSLDEENDLLIDRMTAP</sequence>
<evidence type="ECO:0000313" key="2">
    <source>
        <dbReference type="Proteomes" id="UP000558475"/>
    </source>
</evidence>
<comment type="caution">
    <text evidence="1">The sequence shown here is derived from an EMBL/GenBank/DDBJ whole genome shotgun (WGS) entry which is preliminary data.</text>
</comment>
<dbReference type="EMBL" id="JAAXZB010000001">
    <property type="protein sequence ID" value="NKW09848.1"/>
    <property type="molecule type" value="Genomic_DNA"/>
</dbReference>
<protein>
    <submittedName>
        <fullName evidence="1">Uncharacterized protein</fullName>
    </submittedName>
</protein>
<organism evidence="1 2">
    <name type="scientific">Brucella tritici</name>
    <dbReference type="NCBI Taxonomy" id="94626"/>
    <lineage>
        <taxon>Bacteria</taxon>
        <taxon>Pseudomonadati</taxon>
        <taxon>Pseudomonadota</taxon>
        <taxon>Alphaproteobacteria</taxon>
        <taxon>Hyphomicrobiales</taxon>
        <taxon>Brucellaceae</taxon>
        <taxon>Brucella/Ochrobactrum group</taxon>
        <taxon>Brucella</taxon>
    </lineage>
</organism>
<reference evidence="1 2" key="1">
    <citation type="submission" date="2020-04" db="EMBL/GenBank/DDBJ databases">
        <title>Whole genome sequencing of clinical and environmental type strains of Ochrobactrum.</title>
        <authorList>
            <person name="Dharne M."/>
        </authorList>
    </citation>
    <scope>NUCLEOTIDE SEQUENCE [LARGE SCALE GENOMIC DNA]</scope>
    <source>
        <strain evidence="1 2">DSM 13340</strain>
    </source>
</reference>
<gene>
    <name evidence="1" type="ORF">HGG76_10600</name>
</gene>
<accession>A0A7X6FQ71</accession>
<dbReference type="AlphaFoldDB" id="A0A7X6FQ71"/>
<proteinExistence type="predicted"/>
<dbReference type="Proteomes" id="UP000558475">
    <property type="component" value="Unassembled WGS sequence"/>
</dbReference>
<evidence type="ECO:0000313" key="1">
    <source>
        <dbReference type="EMBL" id="NKW09848.1"/>
    </source>
</evidence>